<reference evidence="2 3" key="1">
    <citation type="submission" date="2020-03" db="EMBL/GenBank/DDBJ databases">
        <title>Genomic Encyclopedia of Type Strains, Phase IV (KMG-IV): sequencing the most valuable type-strain genomes for metagenomic binning, comparative biology and taxonomic classification.</title>
        <authorList>
            <person name="Goeker M."/>
        </authorList>
    </citation>
    <scope>NUCLEOTIDE SEQUENCE [LARGE SCALE GENOMIC DNA]</scope>
    <source>
        <strain evidence="2 3">DSM 103870</strain>
    </source>
</reference>
<keyword evidence="1" id="KW-0472">Membrane</keyword>
<evidence type="ECO:0000313" key="3">
    <source>
        <dbReference type="Proteomes" id="UP001429580"/>
    </source>
</evidence>
<name>A0ABX0V0W3_9HYPH</name>
<dbReference type="PANTHER" id="PTHR38602:SF1">
    <property type="entry name" value="INNER MEMBRANE PROTEIN"/>
    <property type="match status" value="1"/>
</dbReference>
<evidence type="ECO:0000313" key="2">
    <source>
        <dbReference type="EMBL" id="NIJ57744.1"/>
    </source>
</evidence>
<evidence type="ECO:0008006" key="4">
    <source>
        <dbReference type="Google" id="ProtNLM"/>
    </source>
</evidence>
<keyword evidence="1" id="KW-0812">Transmembrane</keyword>
<sequence>MTDFLAAFGLLLALEGIFFAALPGVARRVLSEAADSPVERMRLVGIVFAVIGVVVVWTVRRGGLL</sequence>
<keyword evidence="3" id="KW-1185">Reference proteome</keyword>
<proteinExistence type="predicted"/>
<dbReference type="InterPro" id="IPR019201">
    <property type="entry name" value="DUF2065"/>
</dbReference>
<dbReference type="EMBL" id="JAASQI010000003">
    <property type="protein sequence ID" value="NIJ57744.1"/>
    <property type="molecule type" value="Genomic_DNA"/>
</dbReference>
<evidence type="ECO:0000256" key="1">
    <source>
        <dbReference type="SAM" id="Phobius"/>
    </source>
</evidence>
<gene>
    <name evidence="2" type="ORF">FHS82_001580</name>
</gene>
<accession>A0ABX0V0W3</accession>
<feature type="transmembrane region" description="Helical" evidence="1">
    <location>
        <begin position="42"/>
        <end position="59"/>
    </location>
</feature>
<protein>
    <recommendedName>
        <fullName evidence="4">DUF2065 domain-containing protein</fullName>
    </recommendedName>
</protein>
<dbReference type="Proteomes" id="UP001429580">
    <property type="component" value="Unassembled WGS sequence"/>
</dbReference>
<comment type="caution">
    <text evidence="2">The sequence shown here is derived from an EMBL/GenBank/DDBJ whole genome shotgun (WGS) entry which is preliminary data.</text>
</comment>
<organism evidence="2 3">
    <name type="scientific">Pseudochelatococcus lubricantis</name>
    <dbReference type="NCBI Taxonomy" id="1538102"/>
    <lineage>
        <taxon>Bacteria</taxon>
        <taxon>Pseudomonadati</taxon>
        <taxon>Pseudomonadota</taxon>
        <taxon>Alphaproteobacteria</taxon>
        <taxon>Hyphomicrobiales</taxon>
        <taxon>Chelatococcaceae</taxon>
        <taxon>Pseudochelatococcus</taxon>
    </lineage>
</organism>
<dbReference type="RefSeq" id="WP_166950652.1">
    <property type="nucleotide sequence ID" value="NZ_JAASQI010000003.1"/>
</dbReference>
<dbReference type="Pfam" id="PF09838">
    <property type="entry name" value="DUF2065"/>
    <property type="match status" value="1"/>
</dbReference>
<dbReference type="PANTHER" id="PTHR38602">
    <property type="entry name" value="INNER MEMBRANE PROTEIN-RELATED"/>
    <property type="match status" value="1"/>
</dbReference>
<keyword evidence="1" id="KW-1133">Transmembrane helix</keyword>